<dbReference type="Proteomes" id="UP000492821">
    <property type="component" value="Unassembled WGS sequence"/>
</dbReference>
<dbReference type="PANTHER" id="PTHR43827">
    <property type="entry name" value="2,5-DIKETO-D-GLUCONIC ACID REDUCTASE"/>
    <property type="match status" value="1"/>
</dbReference>
<keyword evidence="2" id="KW-0521">NADP</keyword>
<dbReference type="WBParaSite" id="Pan_g15641.t1">
    <property type="protein sequence ID" value="Pan_g15641.t1"/>
    <property type="gene ID" value="Pan_g15641"/>
</dbReference>
<accession>A0A7E4V2G1</accession>
<comment type="similarity">
    <text evidence="1">Belongs to the aldo/keto reductase family.</text>
</comment>
<evidence type="ECO:0000256" key="1">
    <source>
        <dbReference type="ARBA" id="ARBA00007905"/>
    </source>
</evidence>
<evidence type="ECO:0000259" key="7">
    <source>
        <dbReference type="Pfam" id="PF00248"/>
    </source>
</evidence>
<feature type="binding site" evidence="5">
    <location>
        <position position="117"/>
    </location>
    <ligand>
        <name>substrate</name>
    </ligand>
</feature>
<dbReference type="PRINTS" id="PR00069">
    <property type="entry name" value="ALDKETRDTASE"/>
</dbReference>
<evidence type="ECO:0000256" key="2">
    <source>
        <dbReference type="ARBA" id="ARBA00022857"/>
    </source>
</evidence>
<dbReference type="PIRSF" id="PIRSF000097">
    <property type="entry name" value="AKR"/>
    <property type="match status" value="1"/>
</dbReference>
<evidence type="ECO:0000256" key="3">
    <source>
        <dbReference type="ARBA" id="ARBA00023002"/>
    </source>
</evidence>
<reference evidence="8" key="1">
    <citation type="journal article" date="2013" name="Genetics">
        <title>The draft genome and transcriptome of Panagrellus redivivus are shaped by the harsh demands of a free-living lifestyle.</title>
        <authorList>
            <person name="Srinivasan J."/>
            <person name="Dillman A.R."/>
            <person name="Macchietto M.G."/>
            <person name="Heikkinen L."/>
            <person name="Lakso M."/>
            <person name="Fracchia K.M."/>
            <person name="Antoshechkin I."/>
            <person name="Mortazavi A."/>
            <person name="Wong G."/>
            <person name="Sternberg P.W."/>
        </authorList>
    </citation>
    <scope>NUCLEOTIDE SEQUENCE [LARGE SCALE GENOMIC DNA]</scope>
    <source>
        <strain evidence="8">MT8872</strain>
    </source>
</reference>
<dbReference type="Pfam" id="PF00248">
    <property type="entry name" value="Aldo_ket_red"/>
    <property type="match status" value="1"/>
</dbReference>
<dbReference type="InterPro" id="IPR020471">
    <property type="entry name" value="AKR"/>
</dbReference>
<dbReference type="PANTHER" id="PTHR43827:SF3">
    <property type="entry name" value="NADP-DEPENDENT OXIDOREDUCTASE DOMAIN-CONTAINING PROTEIN"/>
    <property type="match status" value="1"/>
</dbReference>
<dbReference type="Gene3D" id="3.20.20.100">
    <property type="entry name" value="NADP-dependent oxidoreductase domain"/>
    <property type="match status" value="1"/>
</dbReference>
<keyword evidence="3" id="KW-0560">Oxidoreductase</keyword>
<name>A0A7E4V2G1_PANRE</name>
<organism evidence="8 9">
    <name type="scientific">Panagrellus redivivus</name>
    <name type="common">Microworm</name>
    <dbReference type="NCBI Taxonomy" id="6233"/>
    <lineage>
        <taxon>Eukaryota</taxon>
        <taxon>Metazoa</taxon>
        <taxon>Ecdysozoa</taxon>
        <taxon>Nematoda</taxon>
        <taxon>Chromadorea</taxon>
        <taxon>Rhabditida</taxon>
        <taxon>Tylenchina</taxon>
        <taxon>Panagrolaimomorpha</taxon>
        <taxon>Panagrolaimoidea</taxon>
        <taxon>Panagrolaimidae</taxon>
        <taxon>Panagrellus</taxon>
    </lineage>
</organism>
<evidence type="ECO:0000256" key="5">
    <source>
        <dbReference type="PIRSR" id="PIRSR000097-2"/>
    </source>
</evidence>
<dbReference type="SUPFAM" id="SSF51430">
    <property type="entry name" value="NAD(P)-linked oxidoreductase"/>
    <property type="match status" value="1"/>
</dbReference>
<feature type="site" description="Lowers pKa of active site Tyr" evidence="6">
    <location>
        <position position="84"/>
    </location>
</feature>
<keyword evidence="8" id="KW-1185">Reference proteome</keyword>
<evidence type="ECO:0000313" key="8">
    <source>
        <dbReference type="Proteomes" id="UP000492821"/>
    </source>
</evidence>
<proteinExistence type="inferred from homology"/>
<dbReference type="InterPro" id="IPR018170">
    <property type="entry name" value="Aldo/ket_reductase_CS"/>
</dbReference>
<dbReference type="GO" id="GO:0016616">
    <property type="term" value="F:oxidoreductase activity, acting on the CH-OH group of donors, NAD or NADP as acceptor"/>
    <property type="evidence" value="ECO:0007669"/>
    <property type="project" value="UniProtKB-ARBA"/>
</dbReference>
<feature type="domain" description="NADP-dependent oxidoreductase" evidence="7">
    <location>
        <begin position="28"/>
        <end position="279"/>
    </location>
</feature>
<dbReference type="FunFam" id="3.20.20.100:FF:000002">
    <property type="entry name" value="2,5-diketo-D-gluconic acid reductase A"/>
    <property type="match status" value="1"/>
</dbReference>
<dbReference type="InterPro" id="IPR023210">
    <property type="entry name" value="NADP_OxRdtase_dom"/>
</dbReference>
<dbReference type="AlphaFoldDB" id="A0A7E4V2G1"/>
<dbReference type="PROSITE" id="PS00062">
    <property type="entry name" value="ALDOKETO_REDUCTASE_2"/>
    <property type="match status" value="1"/>
</dbReference>
<evidence type="ECO:0000256" key="4">
    <source>
        <dbReference type="PIRSR" id="PIRSR000097-1"/>
    </source>
</evidence>
<sequence length="293" mass="33019">MSELDRNGLEYCRKKLDVVSVGTFRIKAKKTINDVVKSALALGYRTIDTAQCYRNEHHIGEALEQYIAESGSNLQREDVFITSKISPSNLGREKTLNSVKQSLIDLKLAYIDLMLIHWPGAQGLLTSDERNSVLREESWRSLEECYKRGEVKAIGVSNYTVDHLNELFTYATVLPAVNQIELHPHYRNEAVVKLCRKHGIIVQAYSSLGTTDNCNLLDDPKVLALAQSKNATPAQILLAWGTSQNFYVIPKTTNPTHLQENLSSTRLLLTNNEIQMLNSENENKLCWDPTSVV</sequence>
<evidence type="ECO:0000256" key="6">
    <source>
        <dbReference type="PIRSR" id="PIRSR000097-3"/>
    </source>
</evidence>
<dbReference type="InterPro" id="IPR036812">
    <property type="entry name" value="NAD(P)_OxRdtase_dom_sf"/>
</dbReference>
<feature type="active site" description="Proton donor" evidence="4">
    <location>
        <position position="53"/>
    </location>
</feature>
<reference evidence="9" key="2">
    <citation type="submission" date="2020-10" db="UniProtKB">
        <authorList>
            <consortium name="WormBaseParasite"/>
        </authorList>
    </citation>
    <scope>IDENTIFICATION</scope>
</reference>
<evidence type="ECO:0000313" key="9">
    <source>
        <dbReference type="WBParaSite" id="Pan_g15641.t1"/>
    </source>
</evidence>
<protein>
    <submittedName>
        <fullName evidence="9">Aldo_ket_red domain-containing protein</fullName>
    </submittedName>
</protein>